<dbReference type="GO" id="GO:0047134">
    <property type="term" value="F:protein-disulfide reductase [NAD(P)H] activity"/>
    <property type="evidence" value="ECO:0007669"/>
    <property type="project" value="TreeGrafter"/>
</dbReference>
<evidence type="ECO:0000313" key="14">
    <source>
        <dbReference type="Proteomes" id="UP000316639"/>
    </source>
</evidence>
<comment type="caution">
    <text evidence="13">The sequence shown here is derived from an EMBL/GenBank/DDBJ whole genome shotgun (WGS) entry which is preliminary data.</text>
</comment>
<keyword evidence="4" id="KW-0004">4Fe-4S</keyword>
<keyword evidence="5" id="KW-0479">Metal-binding</keyword>
<evidence type="ECO:0000256" key="6">
    <source>
        <dbReference type="ARBA" id="ARBA00023004"/>
    </source>
</evidence>
<dbReference type="EMBL" id="VOBR01000009">
    <property type="protein sequence ID" value="TWP51252.1"/>
    <property type="molecule type" value="Genomic_DNA"/>
</dbReference>
<keyword evidence="8" id="KW-0805">Transcription regulation</keyword>
<dbReference type="GO" id="GO:0046872">
    <property type="term" value="F:metal ion binding"/>
    <property type="evidence" value="ECO:0007669"/>
    <property type="project" value="UniProtKB-KW"/>
</dbReference>
<dbReference type="GO" id="GO:0005737">
    <property type="term" value="C:cytoplasm"/>
    <property type="evidence" value="ECO:0007669"/>
    <property type="project" value="UniProtKB-SubCell"/>
</dbReference>
<evidence type="ECO:0000256" key="10">
    <source>
        <dbReference type="ARBA" id="ARBA00023157"/>
    </source>
</evidence>
<organism evidence="13 14">
    <name type="scientific">Lentzea tibetensis</name>
    <dbReference type="NCBI Taxonomy" id="2591470"/>
    <lineage>
        <taxon>Bacteria</taxon>
        <taxon>Bacillati</taxon>
        <taxon>Actinomycetota</taxon>
        <taxon>Actinomycetes</taxon>
        <taxon>Pseudonocardiales</taxon>
        <taxon>Pseudonocardiaceae</taxon>
        <taxon>Lentzea</taxon>
    </lineage>
</organism>
<comment type="similarity">
    <text evidence="3">Belongs to the WhiB family.</text>
</comment>
<keyword evidence="14" id="KW-1185">Reference proteome</keyword>
<gene>
    <name evidence="13" type="ORF">FKR81_16705</name>
</gene>
<evidence type="ECO:0000256" key="2">
    <source>
        <dbReference type="ARBA" id="ARBA00004496"/>
    </source>
</evidence>
<dbReference type="OrthoDB" id="8104048at2"/>
<feature type="domain" description="4Fe-4S Wbl-type" evidence="12">
    <location>
        <begin position="17"/>
        <end position="90"/>
    </location>
</feature>
<keyword evidence="11" id="KW-0804">Transcription</keyword>
<keyword evidence="6" id="KW-0408">Iron</keyword>
<evidence type="ECO:0000256" key="9">
    <source>
        <dbReference type="ARBA" id="ARBA00023125"/>
    </source>
</evidence>
<sequence>MKRFQLTPVPARWEDRPCEGSDLELWFGPADDLPGQLQETPAERRRREGVAKSVCAGCPVMAQCLAQELQHGLGDQWGVRGGLTAAERQDLIRARRAAVAVVADQAEVA</sequence>
<proteinExistence type="inferred from homology"/>
<accession>A0A563EUI5</accession>
<dbReference type="AlphaFoldDB" id="A0A563EUI5"/>
<comment type="subcellular location">
    <subcellularLocation>
        <location evidence="2">Cytoplasm</location>
    </subcellularLocation>
</comment>
<evidence type="ECO:0000256" key="7">
    <source>
        <dbReference type="ARBA" id="ARBA00023014"/>
    </source>
</evidence>
<dbReference type="GO" id="GO:0045454">
    <property type="term" value="P:cell redox homeostasis"/>
    <property type="evidence" value="ECO:0007669"/>
    <property type="project" value="TreeGrafter"/>
</dbReference>
<dbReference type="PROSITE" id="PS51674">
    <property type="entry name" value="4FE4S_WBL"/>
    <property type="match status" value="1"/>
</dbReference>
<keyword evidence="10" id="KW-1015">Disulfide bond</keyword>
<reference evidence="13 14" key="1">
    <citation type="submission" date="2019-07" db="EMBL/GenBank/DDBJ databases">
        <title>Lentzea xizangensis sp. nov., isolated from Qinghai-Tibetan Plateau Soils.</title>
        <authorList>
            <person name="Huang J."/>
        </authorList>
    </citation>
    <scope>NUCLEOTIDE SEQUENCE [LARGE SCALE GENOMIC DNA]</scope>
    <source>
        <strain evidence="13 14">FXJ1.1311</strain>
    </source>
</reference>
<evidence type="ECO:0000256" key="4">
    <source>
        <dbReference type="ARBA" id="ARBA00022485"/>
    </source>
</evidence>
<evidence type="ECO:0000256" key="11">
    <source>
        <dbReference type="ARBA" id="ARBA00023163"/>
    </source>
</evidence>
<dbReference type="InterPro" id="IPR034768">
    <property type="entry name" value="4FE4S_WBL"/>
</dbReference>
<dbReference type="InterPro" id="IPR003482">
    <property type="entry name" value="Whib"/>
</dbReference>
<evidence type="ECO:0000256" key="5">
    <source>
        <dbReference type="ARBA" id="ARBA00022723"/>
    </source>
</evidence>
<dbReference type="Pfam" id="PF02467">
    <property type="entry name" value="Whib"/>
    <property type="match status" value="1"/>
</dbReference>
<dbReference type="GO" id="GO:0051539">
    <property type="term" value="F:4 iron, 4 sulfur cluster binding"/>
    <property type="evidence" value="ECO:0007669"/>
    <property type="project" value="UniProtKB-KW"/>
</dbReference>
<protein>
    <submittedName>
        <fullName evidence="13">WhiB family transcriptional regulator</fullName>
    </submittedName>
</protein>
<keyword evidence="9" id="KW-0238">DNA-binding</keyword>
<comment type="cofactor">
    <cofactor evidence="1">
        <name>[4Fe-4S] cluster</name>
        <dbReference type="ChEBI" id="CHEBI:49883"/>
    </cofactor>
</comment>
<evidence type="ECO:0000313" key="13">
    <source>
        <dbReference type="EMBL" id="TWP51252.1"/>
    </source>
</evidence>
<dbReference type="PANTHER" id="PTHR38839">
    <property type="entry name" value="TRANSCRIPTIONAL REGULATOR WHID-RELATED"/>
    <property type="match status" value="1"/>
</dbReference>
<evidence type="ECO:0000256" key="1">
    <source>
        <dbReference type="ARBA" id="ARBA00001966"/>
    </source>
</evidence>
<name>A0A563EUI5_9PSEU</name>
<evidence type="ECO:0000256" key="8">
    <source>
        <dbReference type="ARBA" id="ARBA00023015"/>
    </source>
</evidence>
<dbReference type="Proteomes" id="UP000316639">
    <property type="component" value="Unassembled WGS sequence"/>
</dbReference>
<dbReference type="GO" id="GO:0045892">
    <property type="term" value="P:negative regulation of DNA-templated transcription"/>
    <property type="evidence" value="ECO:0007669"/>
    <property type="project" value="TreeGrafter"/>
</dbReference>
<evidence type="ECO:0000256" key="3">
    <source>
        <dbReference type="ARBA" id="ARBA00006597"/>
    </source>
</evidence>
<dbReference type="RefSeq" id="WP_146352929.1">
    <property type="nucleotide sequence ID" value="NZ_VOBR01000009.1"/>
</dbReference>
<dbReference type="GO" id="GO:0003677">
    <property type="term" value="F:DNA binding"/>
    <property type="evidence" value="ECO:0007669"/>
    <property type="project" value="UniProtKB-KW"/>
</dbReference>
<keyword evidence="7" id="KW-0411">Iron-sulfur</keyword>
<evidence type="ECO:0000259" key="12">
    <source>
        <dbReference type="PROSITE" id="PS51674"/>
    </source>
</evidence>